<keyword evidence="2" id="KW-1133">Transmembrane helix</keyword>
<feature type="transmembrane region" description="Helical" evidence="2">
    <location>
        <begin position="399"/>
        <end position="421"/>
    </location>
</feature>
<feature type="transmembrane region" description="Helical" evidence="2">
    <location>
        <begin position="190"/>
        <end position="211"/>
    </location>
</feature>
<keyword evidence="2" id="KW-0472">Membrane</keyword>
<proteinExistence type="predicted"/>
<dbReference type="VEuPathDB" id="FungiDB:HpaG804425"/>
<keyword evidence="3" id="KW-0732">Signal</keyword>
<evidence type="ECO:0000256" key="3">
    <source>
        <dbReference type="SAM" id="SignalP"/>
    </source>
</evidence>
<feature type="compositionally biased region" description="Polar residues" evidence="1">
    <location>
        <begin position="308"/>
        <end position="328"/>
    </location>
</feature>
<feature type="transmembrane region" description="Helical" evidence="2">
    <location>
        <begin position="369"/>
        <end position="387"/>
    </location>
</feature>
<name>M4BDQ8_HYAAE</name>
<feature type="transmembrane region" description="Helical" evidence="2">
    <location>
        <begin position="441"/>
        <end position="462"/>
    </location>
</feature>
<dbReference type="InParanoid" id="M4BDQ8"/>
<feature type="transmembrane region" description="Helical" evidence="2">
    <location>
        <begin position="133"/>
        <end position="153"/>
    </location>
</feature>
<dbReference type="HOGENOM" id="CLU_335100_0_0_1"/>
<evidence type="ECO:0000313" key="5">
    <source>
        <dbReference type="Proteomes" id="UP000011713"/>
    </source>
</evidence>
<feature type="transmembrane region" description="Helical" evidence="2">
    <location>
        <begin position="98"/>
        <end position="121"/>
    </location>
</feature>
<sequence>MASGALSRLWHNCVALLAYCTLKLVHKSSTSSSSSLPSALSSASASSSSSSSSPLPCNSVWRFVTSGPRRAQRQSHAALELLEKFRQGPATQSEWNLLLWRATFPLVSLVLLTLLCIAGQFGHLVYSLVVNPVWYFCNLTLVTCPFVVVFRFAALEEEGGGQTTIWRYLALISGAISLVEWYMSVPASRYSWIVGNTLFGIVALGAVPLFFGIQRRTARSQYEDLVLEQEEQDQRQIHSAAQEMDGAEEEEAGVMQQTQVDLLLSPSSSSLDLRVDGNSELMMMKMMVKGSLVRQRSGGVQSDHETLRQSVGGQSENKTSQQSNHDQMQQEGQPVTRLLYGCGFCVLVLWIVMFSLYSSVRGGEASSRSWFLLDLLSPILCIVLFCARVVRVRFSFEHAVVYSTLVVHVPLFLGHLCVRLFALAEDSSASSTTSSESWLKLAVSVFYLLLMQGYFFVITNVVNSMSEPFAHPSLLYVGQLYYYIFWYILVGSDTPIDALYWGMLFLNNIHIAFLNTGVYTDFKRTSSVWLNVPLHVNITSPLSSCLRSTTSACDVSRCFLHRTSSQQRELLGLNCGVAGAAAMVASDDLLEDGNLRGFCNQGVSNSLNGVVVAQKVDENETCVGELPPWQETGSRNRERDRSVNNAQRDTQALASDVASPARKTGICKMSTIHGECSRTHATCKKCVGRTSGSSRSSHGDMASSASGAGFRLGASTSEALRPLYFLMKLAEQDNMADTTALILVPSLLTLLAVFEKPGSVLSVLQDQTNLWLRCVCMFIGRLGGAFLAREIFTCKLRSRLRSTSEDSSKTARADGINGFIDGMPARLWIQRLMLQDFHAQFWYMTAVTMVVTFGCFARVDLPLRFALL</sequence>
<feature type="transmembrane region" description="Helical" evidence="2">
    <location>
        <begin position="841"/>
        <end position="859"/>
    </location>
</feature>
<organism evidence="4 5">
    <name type="scientific">Hyaloperonospora arabidopsidis (strain Emoy2)</name>
    <name type="common">Downy mildew agent</name>
    <name type="synonym">Peronospora arabidopsidis</name>
    <dbReference type="NCBI Taxonomy" id="559515"/>
    <lineage>
        <taxon>Eukaryota</taxon>
        <taxon>Sar</taxon>
        <taxon>Stramenopiles</taxon>
        <taxon>Oomycota</taxon>
        <taxon>Peronosporomycetes</taxon>
        <taxon>Peronosporales</taxon>
        <taxon>Peronosporaceae</taxon>
        <taxon>Hyaloperonospora</taxon>
    </lineage>
</organism>
<reference evidence="5" key="1">
    <citation type="journal article" date="2010" name="Science">
        <title>Signatures of adaptation to obligate biotrophy in the Hyaloperonospora arabidopsidis genome.</title>
        <authorList>
            <person name="Baxter L."/>
            <person name="Tripathy S."/>
            <person name="Ishaque N."/>
            <person name="Boot N."/>
            <person name="Cabral A."/>
            <person name="Kemen E."/>
            <person name="Thines M."/>
            <person name="Ah-Fong A."/>
            <person name="Anderson R."/>
            <person name="Badejoko W."/>
            <person name="Bittner-Eddy P."/>
            <person name="Boore J.L."/>
            <person name="Chibucos M.C."/>
            <person name="Coates M."/>
            <person name="Dehal P."/>
            <person name="Delehaunty K."/>
            <person name="Dong S."/>
            <person name="Downton P."/>
            <person name="Dumas B."/>
            <person name="Fabro G."/>
            <person name="Fronick C."/>
            <person name="Fuerstenberg S.I."/>
            <person name="Fulton L."/>
            <person name="Gaulin E."/>
            <person name="Govers F."/>
            <person name="Hughes L."/>
            <person name="Humphray S."/>
            <person name="Jiang R.H."/>
            <person name="Judelson H."/>
            <person name="Kamoun S."/>
            <person name="Kyung K."/>
            <person name="Meijer H."/>
            <person name="Minx P."/>
            <person name="Morris P."/>
            <person name="Nelson J."/>
            <person name="Phuntumart V."/>
            <person name="Qutob D."/>
            <person name="Rehmany A."/>
            <person name="Rougon-Cardoso A."/>
            <person name="Ryden P."/>
            <person name="Torto-Alalibo T."/>
            <person name="Studholme D."/>
            <person name="Wang Y."/>
            <person name="Win J."/>
            <person name="Wood J."/>
            <person name="Clifton S.W."/>
            <person name="Rogers J."/>
            <person name="Van den Ackerveken G."/>
            <person name="Jones J.D."/>
            <person name="McDowell J.M."/>
            <person name="Beynon J."/>
            <person name="Tyler B.M."/>
        </authorList>
    </citation>
    <scope>NUCLEOTIDE SEQUENCE [LARGE SCALE GENOMIC DNA]</scope>
    <source>
        <strain evidence="5">Emoy2</strain>
    </source>
</reference>
<feature type="signal peptide" evidence="3">
    <location>
        <begin position="1"/>
        <end position="15"/>
    </location>
</feature>
<dbReference type="EMBL" id="JH598161">
    <property type="status" value="NOT_ANNOTATED_CDS"/>
    <property type="molecule type" value="Genomic_DNA"/>
</dbReference>
<dbReference type="Proteomes" id="UP000011713">
    <property type="component" value="Unassembled WGS sequence"/>
</dbReference>
<keyword evidence="5" id="KW-1185">Reference proteome</keyword>
<evidence type="ECO:0000256" key="2">
    <source>
        <dbReference type="SAM" id="Phobius"/>
    </source>
</evidence>
<feature type="region of interest" description="Disordered" evidence="1">
    <location>
        <begin position="296"/>
        <end position="328"/>
    </location>
</feature>
<dbReference type="eggNOG" id="ENOG502QWFK">
    <property type="taxonomic scope" value="Eukaryota"/>
</dbReference>
<evidence type="ECO:0000256" key="1">
    <source>
        <dbReference type="SAM" id="MobiDB-lite"/>
    </source>
</evidence>
<accession>M4BDQ8</accession>
<dbReference type="AlphaFoldDB" id="M4BDQ8"/>
<feature type="transmembrane region" description="Helical" evidence="2">
    <location>
        <begin position="498"/>
        <end position="519"/>
    </location>
</feature>
<dbReference type="EnsemblProtists" id="HpaT804425">
    <property type="protein sequence ID" value="HpaP804425"/>
    <property type="gene ID" value="HpaG804425"/>
</dbReference>
<evidence type="ECO:0008006" key="6">
    <source>
        <dbReference type="Google" id="ProtNLM"/>
    </source>
</evidence>
<evidence type="ECO:0000313" key="4">
    <source>
        <dbReference type="EnsemblProtists" id="HpaP804425"/>
    </source>
</evidence>
<feature type="transmembrane region" description="Helical" evidence="2">
    <location>
        <begin position="338"/>
        <end position="357"/>
    </location>
</feature>
<reference evidence="4" key="2">
    <citation type="submission" date="2015-06" db="UniProtKB">
        <authorList>
            <consortium name="EnsemblProtists"/>
        </authorList>
    </citation>
    <scope>IDENTIFICATION</scope>
    <source>
        <strain evidence="4">Emoy2</strain>
    </source>
</reference>
<protein>
    <recommendedName>
        <fullName evidence="6">Transmembrane protein</fullName>
    </recommendedName>
</protein>
<keyword evidence="2" id="KW-0812">Transmembrane</keyword>
<feature type="region of interest" description="Disordered" evidence="1">
    <location>
        <begin position="233"/>
        <end position="252"/>
    </location>
</feature>
<dbReference type="OMA" id="MPARLWI"/>
<feature type="transmembrane region" description="Helical" evidence="2">
    <location>
        <begin position="474"/>
        <end position="492"/>
    </location>
</feature>
<feature type="chain" id="PRO_5013062349" description="Transmembrane protein" evidence="3">
    <location>
        <begin position="16"/>
        <end position="868"/>
    </location>
</feature>
<feature type="region of interest" description="Disordered" evidence="1">
    <location>
        <begin position="624"/>
        <end position="655"/>
    </location>
</feature>
<feature type="compositionally biased region" description="Polar residues" evidence="1">
    <location>
        <begin position="643"/>
        <end position="653"/>
    </location>
</feature>
<feature type="transmembrane region" description="Helical" evidence="2">
    <location>
        <begin position="165"/>
        <end position="184"/>
    </location>
</feature>